<protein>
    <submittedName>
        <fullName evidence="2 3">Hypothetical conserved protein</fullName>
    </submittedName>
</protein>
<keyword evidence="4" id="KW-1185">Reference proteome</keyword>
<dbReference type="EMBL" id="EZ424266">
    <property type="protein sequence ID" value="ADD20542.1"/>
    <property type="molecule type" value="mRNA"/>
</dbReference>
<reference evidence="2" key="1">
    <citation type="journal article" date="2010" name="BMC Genomics">
        <title>An insight into the sialome of Glossina morsitans morsitans.</title>
        <authorList>
            <person name="Alves-Silva J."/>
            <person name="Ribeiro J.M."/>
            <person name="Van Den Abbeele J."/>
            <person name="Attardo G."/>
            <person name="Hao Z."/>
            <person name="Haines L.R."/>
            <person name="Soares M.B."/>
            <person name="Berriman M."/>
            <person name="Aksoy S."/>
            <person name="Lehane M.J."/>
        </authorList>
    </citation>
    <scope>NUCLEOTIDE SEQUENCE</scope>
    <source>
        <tissue evidence="2">Salivary gland</tissue>
    </source>
</reference>
<reference evidence="3" key="5">
    <citation type="submission" date="2016-10" db="UniProtKB">
        <authorList>
            <consortium name="VectorBase"/>
        </authorList>
    </citation>
    <scope>IDENTIFICATION</scope>
    <source>
        <strain evidence="3">Yale</strain>
    </source>
</reference>
<dbReference type="EnsemblMetazoa" id="GMOY010576-RA">
    <property type="protein sequence ID" value="GMOY010576-PA"/>
    <property type="gene ID" value="GMOY010576"/>
</dbReference>
<reference evidence="3" key="6">
    <citation type="submission" date="2021-02" db="UniProtKB">
        <authorList>
            <consortium name="EnsemblMetazoa"/>
        </authorList>
    </citation>
    <scope>IDENTIFICATION</scope>
    <source>
        <strain evidence="3">Yale</strain>
    </source>
</reference>
<feature type="region of interest" description="Disordered" evidence="1">
    <location>
        <begin position="28"/>
        <end position="50"/>
    </location>
</feature>
<dbReference type="VEuPathDB" id="VectorBase:GMOY010576"/>
<sequence length="217" mass="26199">MGRNPFKASQKEEQKKLNAKIEQWGKVKFKPIESNNQHKEKSNKYNKYRREKPEIPTTWTYFKDEMLSKEREEEQRSKQLKMDNEEARECLKQRQINYRKVLMQKKKEEPIQWESFEDDGKHRQHKQIANTLKHDMITKKKFSHNREAKLLPTEILKDFDSRNLNYQQNDKLRRLLTKSVIKHNGATFTQTVNDLKSILLRKQNSKPGHNKNTSQFN</sequence>
<accession>D3TS64</accession>
<reference evidence="3 4" key="3">
    <citation type="submission" date="2014-03" db="EMBL/GenBank/DDBJ databases">
        <title>Genome Sequence of the Tsetse Fly (Glossina morsitans): Vector of African Trypanosomiasis.</title>
        <authorList>
            <consortium name="International Glossina Genome Initiative W.H.O."/>
            <person name="Lawson D."/>
        </authorList>
    </citation>
    <scope>NUCLEOTIDE SEQUENCE [LARGE SCALE GENOMIC DNA]</scope>
    <source>
        <strain evidence="3 4">Yale</strain>
    </source>
</reference>
<organism evidence="2">
    <name type="scientific">Glossina morsitans morsitans</name>
    <name type="common">Savannah tsetse fly</name>
    <dbReference type="NCBI Taxonomy" id="37546"/>
    <lineage>
        <taxon>Eukaryota</taxon>
        <taxon>Metazoa</taxon>
        <taxon>Ecdysozoa</taxon>
        <taxon>Arthropoda</taxon>
        <taxon>Hexapoda</taxon>
        <taxon>Insecta</taxon>
        <taxon>Pterygota</taxon>
        <taxon>Neoptera</taxon>
        <taxon>Endopterygota</taxon>
        <taxon>Diptera</taxon>
        <taxon>Brachycera</taxon>
        <taxon>Muscomorpha</taxon>
        <taxon>Hippoboscoidea</taxon>
        <taxon>Glossinidae</taxon>
        <taxon>Glossina</taxon>
    </lineage>
</organism>
<name>D3TS64_GLOMM</name>
<dbReference type="EMBL" id="CCAG010011564">
    <property type="status" value="NOT_ANNOTATED_CDS"/>
    <property type="molecule type" value="Genomic_DNA"/>
</dbReference>
<reference evidence="2" key="2">
    <citation type="submission" date="2010-01" db="EMBL/GenBank/DDBJ databases">
        <authorList>
            <consortium name="International Glossina Genome Initiative"/>
            <person name="da Silva J."/>
            <person name="Ribeiro J.M.C."/>
            <person name="Abbeele J.V."/>
            <person name="Attardo G."/>
            <person name="Hao Z."/>
            <person name="Haines L.R."/>
            <person name="Soares M.B."/>
            <person name="Berriman M."/>
            <person name="Aksoy S."/>
            <person name="Lehane M.J."/>
        </authorList>
    </citation>
    <scope>NUCLEOTIDE SEQUENCE</scope>
    <source>
        <tissue evidence="2">Salivary gland</tissue>
    </source>
</reference>
<dbReference type="AlphaFoldDB" id="D3TS64"/>
<evidence type="ECO:0000256" key="1">
    <source>
        <dbReference type="SAM" id="MobiDB-lite"/>
    </source>
</evidence>
<proteinExistence type="evidence at transcript level"/>
<dbReference type="Proteomes" id="UP000092444">
    <property type="component" value="Unassembled WGS sequence"/>
</dbReference>
<reference evidence="3" key="4">
    <citation type="submission" date="2014-03" db="EMBL/GenBank/DDBJ databases">
        <title>Genome Sequence of the Tsetse Fly (Glossina morsitans): Vector of African Trypanosomiasis.</title>
        <authorList>
            <person name="Lawson D."/>
        </authorList>
    </citation>
    <scope>NUCLEOTIDE SEQUENCE [LARGE SCALE GENOMIC DNA]</scope>
    <source>
        <strain evidence="3">Yale</strain>
    </source>
</reference>
<evidence type="ECO:0000313" key="4">
    <source>
        <dbReference type="Proteomes" id="UP000092444"/>
    </source>
</evidence>
<evidence type="ECO:0000313" key="2">
    <source>
        <dbReference type="EMBL" id="ADD20542.1"/>
    </source>
</evidence>
<evidence type="ECO:0000313" key="3">
    <source>
        <dbReference type="EnsemblMetazoa" id="GMOY010576-PA"/>
    </source>
</evidence>